<dbReference type="SUPFAM" id="SSF47413">
    <property type="entry name" value="lambda repressor-like DNA-binding domains"/>
    <property type="match status" value="1"/>
</dbReference>
<keyword evidence="2" id="KW-0238">DNA-binding</keyword>
<proteinExistence type="predicted"/>
<dbReference type="AlphaFoldDB" id="A0A3N1M7B5"/>
<reference evidence="5 6" key="1">
    <citation type="submission" date="2018-11" db="EMBL/GenBank/DDBJ databases">
        <title>Genomic Encyclopedia of Type Strains, Phase IV (KMG-IV): sequencing the most valuable type-strain genomes for metagenomic binning, comparative biology and taxonomic classification.</title>
        <authorList>
            <person name="Goeker M."/>
        </authorList>
    </citation>
    <scope>NUCLEOTIDE SEQUENCE [LARGE SCALE GENOMIC DNA]</scope>
    <source>
        <strain evidence="5 6">DSM 5900</strain>
    </source>
</reference>
<dbReference type="PROSITE" id="PS50943">
    <property type="entry name" value="HTH_CROC1"/>
    <property type="match status" value="1"/>
</dbReference>
<evidence type="ECO:0000259" key="4">
    <source>
        <dbReference type="PROSITE" id="PS50943"/>
    </source>
</evidence>
<dbReference type="InterPro" id="IPR010982">
    <property type="entry name" value="Lambda_DNA-bd_dom_sf"/>
</dbReference>
<evidence type="ECO:0000256" key="3">
    <source>
        <dbReference type="ARBA" id="ARBA00023163"/>
    </source>
</evidence>
<name>A0A3N1M7B5_9PROT</name>
<dbReference type="InterPro" id="IPR052359">
    <property type="entry name" value="HTH-type_reg/antitoxin"/>
</dbReference>
<organism evidence="5 6">
    <name type="scientific">Stella humosa</name>
    <dbReference type="NCBI Taxonomy" id="94"/>
    <lineage>
        <taxon>Bacteria</taxon>
        <taxon>Pseudomonadati</taxon>
        <taxon>Pseudomonadota</taxon>
        <taxon>Alphaproteobacteria</taxon>
        <taxon>Rhodospirillales</taxon>
        <taxon>Stellaceae</taxon>
        <taxon>Stella</taxon>
    </lineage>
</organism>
<keyword evidence="6" id="KW-1185">Reference proteome</keyword>
<sequence>MARNARVTRMTLDEIAKNPGTADERRLDAMTDEAIEQQIAGDPDVAPDVMTLGAPLPDLKRIRLALGLNQDAFAAALGLPLGTVRNWEQRRTIPDPAAMALLRIVEREPDAAFRALGAKPKAKKPGGRAKKAA</sequence>
<dbReference type="PANTHER" id="PTHR36511:SF4">
    <property type="entry name" value="ANTITOXIN MQSA"/>
    <property type="match status" value="1"/>
</dbReference>
<feature type="domain" description="HTH cro/C1-type" evidence="4">
    <location>
        <begin position="59"/>
        <end position="102"/>
    </location>
</feature>
<evidence type="ECO:0000313" key="5">
    <source>
        <dbReference type="EMBL" id="ROP99592.1"/>
    </source>
</evidence>
<protein>
    <submittedName>
        <fullName evidence="5">Putative transcriptional regulator</fullName>
    </submittedName>
</protein>
<dbReference type="SMART" id="SM00530">
    <property type="entry name" value="HTH_XRE"/>
    <property type="match status" value="1"/>
</dbReference>
<evidence type="ECO:0000256" key="2">
    <source>
        <dbReference type="ARBA" id="ARBA00023125"/>
    </source>
</evidence>
<comment type="caution">
    <text evidence="5">The sequence shown here is derived from an EMBL/GenBank/DDBJ whole genome shotgun (WGS) entry which is preliminary data.</text>
</comment>
<gene>
    <name evidence="5" type="ORF">EDC65_1376</name>
</gene>
<dbReference type="Proteomes" id="UP000278222">
    <property type="component" value="Unassembled WGS sequence"/>
</dbReference>
<dbReference type="GO" id="GO:0003677">
    <property type="term" value="F:DNA binding"/>
    <property type="evidence" value="ECO:0007669"/>
    <property type="project" value="UniProtKB-KW"/>
</dbReference>
<dbReference type="CDD" id="cd00093">
    <property type="entry name" value="HTH_XRE"/>
    <property type="match status" value="1"/>
</dbReference>
<dbReference type="PANTHER" id="PTHR36511">
    <property type="entry name" value="MERR FAMILY BACTERIAL REGULATORY PROTEIN"/>
    <property type="match status" value="1"/>
</dbReference>
<keyword evidence="1" id="KW-0805">Transcription regulation</keyword>
<evidence type="ECO:0000313" key="6">
    <source>
        <dbReference type="Proteomes" id="UP000278222"/>
    </source>
</evidence>
<dbReference type="Pfam" id="PF01381">
    <property type="entry name" value="HTH_3"/>
    <property type="match status" value="1"/>
</dbReference>
<dbReference type="EMBL" id="RJKX01000013">
    <property type="protein sequence ID" value="ROP99592.1"/>
    <property type="molecule type" value="Genomic_DNA"/>
</dbReference>
<dbReference type="Gene3D" id="1.10.260.40">
    <property type="entry name" value="lambda repressor-like DNA-binding domains"/>
    <property type="match status" value="1"/>
</dbReference>
<accession>A0A3N1M7B5</accession>
<evidence type="ECO:0000256" key="1">
    <source>
        <dbReference type="ARBA" id="ARBA00023015"/>
    </source>
</evidence>
<keyword evidence="3" id="KW-0804">Transcription</keyword>
<dbReference type="InterPro" id="IPR001387">
    <property type="entry name" value="Cro/C1-type_HTH"/>
</dbReference>